<keyword evidence="1" id="KW-1133">Transmembrane helix</keyword>
<organism evidence="2 3">
    <name type="scientific">Macrococcus hajekii</name>
    <dbReference type="NCBI Taxonomy" id="198482"/>
    <lineage>
        <taxon>Bacteria</taxon>
        <taxon>Bacillati</taxon>
        <taxon>Bacillota</taxon>
        <taxon>Bacilli</taxon>
        <taxon>Bacillales</taxon>
        <taxon>Staphylococcaceae</taxon>
        <taxon>Macrococcus</taxon>
    </lineage>
</organism>
<feature type="transmembrane region" description="Helical" evidence="1">
    <location>
        <begin position="175"/>
        <end position="195"/>
    </location>
</feature>
<dbReference type="Proteomes" id="UP000295328">
    <property type="component" value="Unassembled WGS sequence"/>
</dbReference>
<feature type="transmembrane region" description="Helical" evidence="1">
    <location>
        <begin position="18"/>
        <end position="41"/>
    </location>
</feature>
<sequence length="212" mass="24028">MNQNEASKFRGLLKVLDVLYMIAVGLISFGFIVVLGITIYLSTQSEAAINQLLKAENTKLTFSIGNTSYQFANEYLQGHLAVDKNLLLIVLMVGLFNLALTLTIVWLARKLIKAFKQDQFFHKNNGNFIESIAWLVLVLGHTFQTMISLIGMLMMKGTNLDQFLLEHNVIASTKYQLLTFDWNTVLIAITIWFIGRAFKYGAFLQEEYDATV</sequence>
<reference evidence="2 3" key="1">
    <citation type="submission" date="2019-01" db="EMBL/GenBank/DDBJ databases">
        <title>Draft genome sequences of the type strains of six Macrococcus species.</title>
        <authorList>
            <person name="Mazhar S."/>
            <person name="Altermann E."/>
            <person name="Hill C."/>
            <person name="Mcauliffe O."/>
        </authorList>
    </citation>
    <scope>NUCLEOTIDE SEQUENCE [LARGE SCALE GENOMIC DNA]</scope>
    <source>
        <strain evidence="2 3">CCM4809</strain>
    </source>
</reference>
<gene>
    <name evidence="2" type="ORF">ERX37_08910</name>
</gene>
<feature type="transmembrane region" description="Helical" evidence="1">
    <location>
        <begin position="128"/>
        <end position="155"/>
    </location>
</feature>
<keyword evidence="3" id="KW-1185">Reference proteome</keyword>
<keyword evidence="1" id="KW-0472">Membrane</keyword>
<dbReference type="AlphaFoldDB" id="A0A4R6BIV7"/>
<dbReference type="EMBL" id="SCWE01000003">
    <property type="protein sequence ID" value="TDM01603.1"/>
    <property type="molecule type" value="Genomic_DNA"/>
</dbReference>
<dbReference type="OrthoDB" id="2084134at2"/>
<evidence type="ECO:0000313" key="2">
    <source>
        <dbReference type="EMBL" id="TDM01603.1"/>
    </source>
</evidence>
<evidence type="ECO:0000256" key="1">
    <source>
        <dbReference type="SAM" id="Phobius"/>
    </source>
</evidence>
<comment type="caution">
    <text evidence="2">The sequence shown here is derived from an EMBL/GenBank/DDBJ whole genome shotgun (WGS) entry which is preliminary data.</text>
</comment>
<keyword evidence="1" id="KW-0812">Transmembrane</keyword>
<accession>A0A4R6BIV7</accession>
<evidence type="ECO:0000313" key="3">
    <source>
        <dbReference type="Proteomes" id="UP000295328"/>
    </source>
</evidence>
<feature type="transmembrane region" description="Helical" evidence="1">
    <location>
        <begin position="86"/>
        <end position="108"/>
    </location>
</feature>
<name>A0A4R6BIV7_9STAP</name>
<dbReference type="RefSeq" id="WP_133430325.1">
    <property type="nucleotide sequence ID" value="NZ_BMCC01000001.1"/>
</dbReference>
<protein>
    <submittedName>
        <fullName evidence="2">DUF2975 domain-containing protein</fullName>
    </submittedName>
</protein>
<proteinExistence type="predicted"/>